<reference evidence="2 3" key="1">
    <citation type="submission" date="2017-03" db="EMBL/GenBank/DDBJ databases">
        <title>An alternative strategy for trypanosome survival in the mammalian bloodstream revealed through genome and transcriptome analysis of the ubiquitous bovine parasite Trypanosoma (Megatrypanum) theileri.</title>
        <authorList>
            <person name="Kelly S."/>
            <person name="Ivens A."/>
            <person name="Mott A."/>
            <person name="O'Neill E."/>
            <person name="Emms D."/>
            <person name="Macleod O."/>
            <person name="Voorheis P."/>
            <person name="Matthews J."/>
            <person name="Matthews K."/>
            <person name="Carrington M."/>
        </authorList>
    </citation>
    <scope>NUCLEOTIDE SEQUENCE [LARGE SCALE GENOMIC DNA]</scope>
    <source>
        <strain evidence="2">Edinburgh</strain>
    </source>
</reference>
<dbReference type="EMBL" id="NBCO01000046">
    <property type="protein sequence ID" value="ORC84353.1"/>
    <property type="molecule type" value="Genomic_DNA"/>
</dbReference>
<accession>A0A1X0NIQ6</accession>
<organism evidence="2 3">
    <name type="scientific">Trypanosoma theileri</name>
    <dbReference type="NCBI Taxonomy" id="67003"/>
    <lineage>
        <taxon>Eukaryota</taxon>
        <taxon>Discoba</taxon>
        <taxon>Euglenozoa</taxon>
        <taxon>Kinetoplastea</taxon>
        <taxon>Metakinetoplastina</taxon>
        <taxon>Trypanosomatida</taxon>
        <taxon>Trypanosomatidae</taxon>
        <taxon>Trypanosoma</taxon>
    </lineage>
</organism>
<evidence type="ECO:0000256" key="1">
    <source>
        <dbReference type="SAM" id="Phobius"/>
    </source>
</evidence>
<comment type="caution">
    <text evidence="2">The sequence shown here is derived from an EMBL/GenBank/DDBJ whole genome shotgun (WGS) entry which is preliminary data.</text>
</comment>
<sequence length="130" mass="14290">MHGMANCDARGFDGERGEKQNPCILTTVVRASVLVVVVVLLVVVLIVLGVGVIVVVVVVVVGYVLVVAIDREAVRTVRLSTAGDSRRVCPDDDDDDDDSCSKRERRKRIDTITNRHRPIKKTCDKACSFR</sequence>
<dbReference type="AlphaFoldDB" id="A0A1X0NIQ6"/>
<keyword evidence="1" id="KW-1133">Transmembrane helix</keyword>
<dbReference type="RefSeq" id="XP_028878419.1">
    <property type="nucleotide sequence ID" value="XM_029030351.1"/>
</dbReference>
<gene>
    <name evidence="2" type="ORF">TM35_000461720</name>
</gene>
<keyword evidence="1" id="KW-0472">Membrane</keyword>
<evidence type="ECO:0000313" key="3">
    <source>
        <dbReference type="Proteomes" id="UP000192257"/>
    </source>
</evidence>
<dbReference type="GeneID" id="39990131"/>
<keyword evidence="3" id="KW-1185">Reference proteome</keyword>
<proteinExistence type="predicted"/>
<protein>
    <submittedName>
        <fullName evidence="2">Uncharacterized protein</fullName>
    </submittedName>
</protein>
<name>A0A1X0NIQ6_9TRYP</name>
<feature type="transmembrane region" description="Helical" evidence="1">
    <location>
        <begin position="35"/>
        <end position="68"/>
    </location>
</feature>
<evidence type="ECO:0000313" key="2">
    <source>
        <dbReference type="EMBL" id="ORC84353.1"/>
    </source>
</evidence>
<dbReference type="VEuPathDB" id="TriTrypDB:TM35_000461720"/>
<dbReference type="Proteomes" id="UP000192257">
    <property type="component" value="Unassembled WGS sequence"/>
</dbReference>
<keyword evidence="1" id="KW-0812">Transmembrane</keyword>